<name>E6MJ93_9FIRM</name>
<evidence type="ECO:0000313" key="2">
    <source>
        <dbReference type="EMBL" id="EFV00913.1"/>
    </source>
</evidence>
<dbReference type="HOGENOM" id="CLU_034545_4_1_9"/>
<sequence length="253" mass="28520">MKCAYSTNIGAKRKINQDSYLAANIEKDGQTYYIFAVADGLGGHRSGEIASQLAIDRIKERIAEIEDYSDYEQVNHFVNAINQEIIREGVVDPEQLGMATTLTMAVVRGLDMYLYHIGDSRAYRINAMAIEQLTKDHSLVQALIDRGRLTTKEAKEHPQKNIITRALGTDEIIRTDLFEYRLYPGDAILLCSDGLYNMVPNEEIQRIVMENGMEEATRKLVNLANYNGGDDNITVIIFRPEMEPAAALKEEVK</sequence>
<dbReference type="SMART" id="SM00331">
    <property type="entry name" value="PP2C_SIG"/>
    <property type="match status" value="1"/>
</dbReference>
<dbReference type="GO" id="GO:0004722">
    <property type="term" value="F:protein serine/threonine phosphatase activity"/>
    <property type="evidence" value="ECO:0007669"/>
    <property type="project" value="InterPro"/>
</dbReference>
<dbReference type="AlphaFoldDB" id="E6MJ93"/>
<dbReference type="STRING" id="887929.HMP0721_2078"/>
<dbReference type="EMBL" id="AEQN01000026">
    <property type="protein sequence ID" value="EFV00913.1"/>
    <property type="molecule type" value="Genomic_DNA"/>
</dbReference>
<dbReference type="SMART" id="SM00332">
    <property type="entry name" value="PP2Cc"/>
    <property type="match status" value="1"/>
</dbReference>
<dbReference type="CDD" id="cd00143">
    <property type="entry name" value="PP2Cc"/>
    <property type="match status" value="1"/>
</dbReference>
<feature type="domain" description="PPM-type phosphatase" evidence="1">
    <location>
        <begin position="2"/>
        <end position="240"/>
    </location>
</feature>
<dbReference type="eggNOG" id="COG0631">
    <property type="taxonomic scope" value="Bacteria"/>
</dbReference>
<proteinExistence type="predicted"/>
<reference evidence="2 3" key="1">
    <citation type="submission" date="2010-12" db="EMBL/GenBank/DDBJ databases">
        <authorList>
            <person name="Muzny D."/>
            <person name="Qin X."/>
            <person name="Deng J."/>
            <person name="Jiang H."/>
            <person name="Liu Y."/>
            <person name="Qu J."/>
            <person name="Song X.-Z."/>
            <person name="Zhang L."/>
            <person name="Thornton R."/>
            <person name="Coyle M."/>
            <person name="Francisco L."/>
            <person name="Jackson L."/>
            <person name="Javaid M."/>
            <person name="Korchina V."/>
            <person name="Kovar C."/>
            <person name="Mata R."/>
            <person name="Mathew T."/>
            <person name="Ngo R."/>
            <person name="Nguyen L."/>
            <person name="Nguyen N."/>
            <person name="Okwuonu G."/>
            <person name="Ongeri F."/>
            <person name="Pham C."/>
            <person name="Simmons D."/>
            <person name="Wilczek-Boney K."/>
            <person name="Hale W."/>
            <person name="Jakkamsetti A."/>
            <person name="Pham P."/>
            <person name="Ruth R."/>
            <person name="San Lucas F."/>
            <person name="Warren J."/>
            <person name="Zhang J."/>
            <person name="Zhao Z."/>
            <person name="Zhou C."/>
            <person name="Zhu D."/>
            <person name="Lee S."/>
            <person name="Bess C."/>
            <person name="Blankenburg K."/>
            <person name="Forbes L."/>
            <person name="Fu Q."/>
            <person name="Gubbala S."/>
            <person name="Hirani K."/>
            <person name="Jayaseelan J.C."/>
            <person name="Lara F."/>
            <person name="Munidasa M."/>
            <person name="Palculict T."/>
            <person name="Patil S."/>
            <person name="Pu L.-L."/>
            <person name="Saada N."/>
            <person name="Tang L."/>
            <person name="Weissenberger G."/>
            <person name="Zhu Y."/>
            <person name="Hemphill L."/>
            <person name="Shang Y."/>
            <person name="Youmans B."/>
            <person name="Ayvaz T."/>
            <person name="Ross M."/>
            <person name="Santibanez J."/>
            <person name="Aqrawi P."/>
            <person name="Gross S."/>
            <person name="Joshi V."/>
            <person name="Fowler G."/>
            <person name="Nazareth L."/>
            <person name="Reid J."/>
            <person name="Worley K."/>
            <person name="Petrosino J."/>
            <person name="Highlander S."/>
            <person name="Gibbs R."/>
        </authorList>
    </citation>
    <scope>NUCLEOTIDE SEQUENCE [LARGE SCALE GENOMIC DNA]</scope>
    <source>
        <strain evidence="2 3">ATCC 23263</strain>
    </source>
</reference>
<dbReference type="PROSITE" id="PS51746">
    <property type="entry name" value="PPM_2"/>
    <property type="match status" value="1"/>
</dbReference>
<dbReference type="RefSeq" id="WP_006599500.1">
    <property type="nucleotide sequence ID" value="NZ_GL622359.1"/>
</dbReference>
<dbReference type="Gene3D" id="3.60.40.10">
    <property type="entry name" value="PPM-type phosphatase domain"/>
    <property type="match status" value="1"/>
</dbReference>
<organism evidence="2 3">
    <name type="scientific">Pseudoramibacter alactolyticus ATCC 23263</name>
    <dbReference type="NCBI Taxonomy" id="887929"/>
    <lineage>
        <taxon>Bacteria</taxon>
        <taxon>Bacillati</taxon>
        <taxon>Bacillota</taxon>
        <taxon>Clostridia</taxon>
        <taxon>Eubacteriales</taxon>
        <taxon>Eubacteriaceae</taxon>
        <taxon>Pseudoramibacter</taxon>
    </lineage>
</organism>
<gene>
    <name evidence="2" type="ORF">HMP0721_2078</name>
</gene>
<dbReference type="SUPFAM" id="SSF81606">
    <property type="entry name" value="PP2C-like"/>
    <property type="match status" value="1"/>
</dbReference>
<dbReference type="NCBIfam" id="NF033484">
    <property type="entry name" value="Stp1_PP2C_phos"/>
    <property type="match status" value="1"/>
</dbReference>
<comment type="caution">
    <text evidence="2">The sequence shown here is derived from an EMBL/GenBank/DDBJ whole genome shotgun (WGS) entry which is preliminary data.</text>
</comment>
<dbReference type="PANTHER" id="PTHR47992">
    <property type="entry name" value="PROTEIN PHOSPHATASE"/>
    <property type="match status" value="1"/>
</dbReference>
<accession>E6MJ93</accession>
<evidence type="ECO:0000313" key="3">
    <source>
        <dbReference type="Proteomes" id="UP000004754"/>
    </source>
</evidence>
<dbReference type="Proteomes" id="UP000004754">
    <property type="component" value="Unassembled WGS sequence"/>
</dbReference>
<evidence type="ECO:0000259" key="1">
    <source>
        <dbReference type="PROSITE" id="PS51746"/>
    </source>
</evidence>
<keyword evidence="3" id="KW-1185">Reference proteome</keyword>
<protein>
    <submittedName>
        <fullName evidence="2">Protein phosphatase 2C</fullName>
    </submittedName>
</protein>
<dbReference type="InterPro" id="IPR036457">
    <property type="entry name" value="PPM-type-like_dom_sf"/>
</dbReference>
<dbReference type="InterPro" id="IPR001932">
    <property type="entry name" value="PPM-type_phosphatase-like_dom"/>
</dbReference>
<dbReference type="Pfam" id="PF13672">
    <property type="entry name" value="PP2C_2"/>
    <property type="match status" value="1"/>
</dbReference>
<dbReference type="InterPro" id="IPR015655">
    <property type="entry name" value="PP2C"/>
</dbReference>
<dbReference type="OrthoDB" id="9801841at2"/>